<feature type="compositionally biased region" description="Low complexity" evidence="12">
    <location>
        <begin position="319"/>
        <end position="333"/>
    </location>
</feature>
<dbReference type="EMBL" id="CP126211">
    <property type="protein sequence ID" value="WIA13619.1"/>
    <property type="molecule type" value="Genomic_DNA"/>
</dbReference>
<keyword evidence="9 11" id="KW-0012">Acyltransferase</keyword>
<evidence type="ECO:0000259" key="13">
    <source>
        <dbReference type="Pfam" id="PF01529"/>
    </source>
</evidence>
<feature type="transmembrane region" description="Helical" evidence="11">
    <location>
        <begin position="12"/>
        <end position="35"/>
    </location>
</feature>
<evidence type="ECO:0000256" key="7">
    <source>
        <dbReference type="ARBA" id="ARBA00023139"/>
    </source>
</evidence>
<evidence type="ECO:0000256" key="3">
    <source>
        <dbReference type="ARBA" id="ARBA00022679"/>
    </source>
</evidence>
<evidence type="ECO:0000256" key="12">
    <source>
        <dbReference type="SAM" id="MobiDB-lite"/>
    </source>
</evidence>
<dbReference type="Proteomes" id="UP001244341">
    <property type="component" value="Chromosome 4b"/>
</dbReference>
<sequence>MQRRSSSAYWDSPLIGPIALSIVICVFLLSGFLLGVKGLPWWYQLLVAAAGLAAVGQLWLTFLTDPGALIPAASQDPLVEALESGLPVPEGHLYSRDGRGTWMKRQQQAPVGRQGSTGSGAAGQYAKYCSTCHIWRPPRSHHCSTCGVCMERWDHHCGVVGNCIALRNHRFFAGFLVAAQAGCLLLLGGGLWRLRLRGLPEPGVWMGVENLLLIFLCVVYGYHATVLLFGTSHCLAIILDITTKDLLTDRQLCRNAPCCPGARSPCQLLAAWRRVCCGPVLLRKQHTWRALPAEDGPAAAAAAAAAAAPVGAAPAAAAADDGSSSWQSSSGGNSREGLQLHMPASAI</sequence>
<feature type="transmembrane region" description="Helical" evidence="11">
    <location>
        <begin position="212"/>
        <end position="239"/>
    </location>
</feature>
<evidence type="ECO:0000256" key="11">
    <source>
        <dbReference type="RuleBase" id="RU079119"/>
    </source>
</evidence>
<feature type="transmembrane region" description="Helical" evidence="11">
    <location>
        <begin position="41"/>
        <end position="60"/>
    </location>
</feature>
<dbReference type="EC" id="2.3.1.225" evidence="11"/>
<name>A0ABY8TWW1_TETOB</name>
<dbReference type="PROSITE" id="PS50216">
    <property type="entry name" value="DHHC"/>
    <property type="match status" value="1"/>
</dbReference>
<keyword evidence="5 11" id="KW-1133">Transmembrane helix</keyword>
<gene>
    <name evidence="14" type="ORF">OEZ85_007183</name>
</gene>
<comment type="subcellular location">
    <subcellularLocation>
        <location evidence="1">Endomembrane system</location>
        <topology evidence="1">Multi-pass membrane protein</topology>
    </subcellularLocation>
</comment>
<keyword evidence="7" id="KW-0564">Palmitate</keyword>
<keyword evidence="4 11" id="KW-0812">Transmembrane</keyword>
<feature type="transmembrane region" description="Helical" evidence="11">
    <location>
        <begin position="171"/>
        <end position="192"/>
    </location>
</feature>
<evidence type="ECO:0000313" key="14">
    <source>
        <dbReference type="EMBL" id="WIA13619.1"/>
    </source>
</evidence>
<evidence type="ECO:0000256" key="9">
    <source>
        <dbReference type="ARBA" id="ARBA00023315"/>
    </source>
</evidence>
<comment type="domain">
    <text evidence="11">The DHHC domain is required for palmitoyltransferase activity.</text>
</comment>
<evidence type="ECO:0000256" key="4">
    <source>
        <dbReference type="ARBA" id="ARBA00022692"/>
    </source>
</evidence>
<evidence type="ECO:0000256" key="10">
    <source>
        <dbReference type="ARBA" id="ARBA00048048"/>
    </source>
</evidence>
<evidence type="ECO:0000256" key="8">
    <source>
        <dbReference type="ARBA" id="ARBA00023288"/>
    </source>
</evidence>
<proteinExistence type="inferred from homology"/>
<dbReference type="PANTHER" id="PTHR22883">
    <property type="entry name" value="ZINC FINGER DHHC DOMAIN CONTAINING PROTEIN"/>
    <property type="match status" value="1"/>
</dbReference>
<feature type="domain" description="Palmitoyltransferase DHHC" evidence="13">
    <location>
        <begin position="126"/>
        <end position="246"/>
    </location>
</feature>
<evidence type="ECO:0000256" key="6">
    <source>
        <dbReference type="ARBA" id="ARBA00023136"/>
    </source>
</evidence>
<dbReference type="InterPro" id="IPR001594">
    <property type="entry name" value="Palmitoyltrfase_DHHC"/>
</dbReference>
<protein>
    <recommendedName>
        <fullName evidence="11">S-acyltransferase</fullName>
        <ecNumber evidence="11">2.3.1.225</ecNumber>
    </recommendedName>
    <alternativeName>
        <fullName evidence="11">Palmitoyltransferase</fullName>
    </alternativeName>
</protein>
<evidence type="ECO:0000313" key="15">
    <source>
        <dbReference type="Proteomes" id="UP001244341"/>
    </source>
</evidence>
<evidence type="ECO:0000256" key="2">
    <source>
        <dbReference type="ARBA" id="ARBA00008574"/>
    </source>
</evidence>
<reference evidence="14 15" key="1">
    <citation type="submission" date="2023-05" db="EMBL/GenBank/DDBJ databases">
        <title>A 100% complete, gapless, phased diploid assembly of the Scenedesmus obliquus UTEX 3031 genome.</title>
        <authorList>
            <person name="Biondi T.C."/>
            <person name="Hanschen E.R."/>
            <person name="Kwon T."/>
            <person name="Eng W."/>
            <person name="Kruse C.P.S."/>
            <person name="Koehler S.I."/>
            <person name="Kunde Y."/>
            <person name="Gleasner C.D."/>
            <person name="You Mak K.T."/>
            <person name="Polle J."/>
            <person name="Hovde B.T."/>
            <person name="Starkenburg S.R."/>
        </authorList>
    </citation>
    <scope>NUCLEOTIDE SEQUENCE [LARGE SCALE GENOMIC DNA]</scope>
    <source>
        <strain evidence="14 15">DOE0152z</strain>
    </source>
</reference>
<feature type="region of interest" description="Disordered" evidence="12">
    <location>
        <begin position="319"/>
        <end position="347"/>
    </location>
</feature>
<comment type="catalytic activity">
    <reaction evidence="10 11">
        <text>L-cysteinyl-[protein] + hexadecanoyl-CoA = S-hexadecanoyl-L-cysteinyl-[protein] + CoA</text>
        <dbReference type="Rhea" id="RHEA:36683"/>
        <dbReference type="Rhea" id="RHEA-COMP:10131"/>
        <dbReference type="Rhea" id="RHEA-COMP:11032"/>
        <dbReference type="ChEBI" id="CHEBI:29950"/>
        <dbReference type="ChEBI" id="CHEBI:57287"/>
        <dbReference type="ChEBI" id="CHEBI:57379"/>
        <dbReference type="ChEBI" id="CHEBI:74151"/>
        <dbReference type="EC" id="2.3.1.225"/>
    </reaction>
</comment>
<keyword evidence="8" id="KW-0449">Lipoprotein</keyword>
<accession>A0ABY8TWW1</accession>
<evidence type="ECO:0000256" key="1">
    <source>
        <dbReference type="ARBA" id="ARBA00004127"/>
    </source>
</evidence>
<dbReference type="Pfam" id="PF01529">
    <property type="entry name" value="DHHC"/>
    <property type="match status" value="1"/>
</dbReference>
<keyword evidence="15" id="KW-1185">Reference proteome</keyword>
<organism evidence="14 15">
    <name type="scientific">Tetradesmus obliquus</name>
    <name type="common">Green alga</name>
    <name type="synonym">Acutodesmus obliquus</name>
    <dbReference type="NCBI Taxonomy" id="3088"/>
    <lineage>
        <taxon>Eukaryota</taxon>
        <taxon>Viridiplantae</taxon>
        <taxon>Chlorophyta</taxon>
        <taxon>core chlorophytes</taxon>
        <taxon>Chlorophyceae</taxon>
        <taxon>CS clade</taxon>
        <taxon>Sphaeropleales</taxon>
        <taxon>Scenedesmaceae</taxon>
        <taxon>Tetradesmus</taxon>
    </lineage>
</organism>
<evidence type="ECO:0000256" key="5">
    <source>
        <dbReference type="ARBA" id="ARBA00022989"/>
    </source>
</evidence>
<comment type="similarity">
    <text evidence="2 11">Belongs to the DHHC palmitoyltransferase family.</text>
</comment>
<keyword evidence="3 11" id="KW-0808">Transferase</keyword>
<dbReference type="InterPro" id="IPR039859">
    <property type="entry name" value="PFA4/ZDH16/20/ERF2-like"/>
</dbReference>
<keyword evidence="6 11" id="KW-0472">Membrane</keyword>
<dbReference type="PANTHER" id="PTHR22883:SF43">
    <property type="entry name" value="PALMITOYLTRANSFERASE APP"/>
    <property type="match status" value="1"/>
</dbReference>